<evidence type="ECO:0000313" key="3">
    <source>
        <dbReference type="EMBL" id="KIX93189.1"/>
    </source>
</evidence>
<dbReference type="GeneID" id="27716789"/>
<accession>A0A0D2JRW5</accession>
<protein>
    <recommendedName>
        <fullName evidence="2">DUF6590 domain-containing protein</fullName>
    </recommendedName>
</protein>
<evidence type="ECO:0000259" key="2">
    <source>
        <dbReference type="Pfam" id="PF20233"/>
    </source>
</evidence>
<dbReference type="OrthoDB" id="3559580at2759"/>
<keyword evidence="4" id="KW-1185">Reference proteome</keyword>
<proteinExistence type="predicted"/>
<evidence type="ECO:0000256" key="1">
    <source>
        <dbReference type="SAM" id="MobiDB-lite"/>
    </source>
</evidence>
<feature type="region of interest" description="Disordered" evidence="1">
    <location>
        <begin position="241"/>
        <end position="267"/>
    </location>
</feature>
<feature type="region of interest" description="Disordered" evidence="1">
    <location>
        <begin position="280"/>
        <end position="326"/>
    </location>
</feature>
<sequence length="508" mass="56654">MPDQPKSLPIRGDRRSNGRAAGRNNDDPRNDGQVPAQRRPDAPRSTPQIVPQPAQARFTVADQHQRPSIASNPIFPQERTSRGYEIAPGEQQSPRVSHPNAPGASSFNSSLDLLLRGFANIPKGDFENVATYLRANPSVLRQEAQALRTEAIHAYRYASRGSEVKYSGKAMYGDSCIQQYVILKQLQHIRQKLIEARHPKRVTTEEVDETINRFFDQLLDKASSTRKQLYEEVDKARVDAKRQLQSAGHGPLTTTSSPQQPQTPMTTSYTVNQAHLAQQGSFSTTASHETSPPSLALLSLRSSGGDDESRPRQPGPTTQIPRGENATAALDSRYVTRPSAYYQPGRVFAMLWHEPYNEGSGNTGNDSRHSYLSEHVSIGPYGQLIYTSIRRMVVVRQGHGCSVCIHISTYGKRGLAKFKRSPTDIDAHSIIYMDDTEPQHQPGEPRSNKIPIAVKKASPDQRLNPWSRLCYSQPQTVQHTVKTLDVGWVTKDCLPYLLSYFQRVNALP</sequence>
<evidence type="ECO:0000313" key="4">
    <source>
        <dbReference type="Proteomes" id="UP000053411"/>
    </source>
</evidence>
<dbReference type="PANTHER" id="PTHR35391:SF5">
    <property type="entry name" value="DUF6590 DOMAIN-CONTAINING PROTEIN"/>
    <property type="match status" value="1"/>
</dbReference>
<feature type="compositionally biased region" description="Low complexity" evidence="1">
    <location>
        <begin position="291"/>
        <end position="303"/>
    </location>
</feature>
<feature type="compositionally biased region" description="Polar residues" evidence="1">
    <location>
        <begin position="280"/>
        <end position="290"/>
    </location>
</feature>
<dbReference type="Pfam" id="PF20233">
    <property type="entry name" value="DUF6590"/>
    <property type="match status" value="1"/>
</dbReference>
<dbReference type="InterPro" id="IPR046497">
    <property type="entry name" value="DUF6590"/>
</dbReference>
<dbReference type="AlphaFoldDB" id="A0A0D2JRW5"/>
<dbReference type="VEuPathDB" id="FungiDB:Z520_11043"/>
<gene>
    <name evidence="3" type="ORF">Z520_11043</name>
</gene>
<dbReference type="RefSeq" id="XP_016627312.1">
    <property type="nucleotide sequence ID" value="XM_016781534.1"/>
</dbReference>
<feature type="domain" description="DUF6590" evidence="2">
    <location>
        <begin position="340"/>
        <end position="498"/>
    </location>
</feature>
<dbReference type="STRING" id="1442371.A0A0D2JRW5"/>
<reference evidence="3 4" key="1">
    <citation type="submission" date="2015-01" db="EMBL/GenBank/DDBJ databases">
        <title>The Genome Sequence of Fonsecaea multimorphosa CBS 102226.</title>
        <authorList>
            <consortium name="The Broad Institute Genomics Platform"/>
            <person name="Cuomo C."/>
            <person name="de Hoog S."/>
            <person name="Gorbushina A."/>
            <person name="Stielow B."/>
            <person name="Teixiera M."/>
            <person name="Abouelleil A."/>
            <person name="Chapman S.B."/>
            <person name="Priest M."/>
            <person name="Young S.K."/>
            <person name="Wortman J."/>
            <person name="Nusbaum C."/>
            <person name="Birren B."/>
        </authorList>
    </citation>
    <scope>NUCLEOTIDE SEQUENCE [LARGE SCALE GENOMIC DNA]</scope>
    <source>
        <strain evidence="3 4">CBS 102226</strain>
    </source>
</reference>
<dbReference type="Proteomes" id="UP000053411">
    <property type="component" value="Unassembled WGS sequence"/>
</dbReference>
<name>A0A0D2JRW5_9EURO</name>
<feature type="region of interest" description="Disordered" evidence="1">
    <location>
        <begin position="1"/>
        <end position="78"/>
    </location>
</feature>
<feature type="compositionally biased region" description="Low complexity" evidence="1">
    <location>
        <begin position="253"/>
        <end position="267"/>
    </location>
</feature>
<dbReference type="EMBL" id="KN848096">
    <property type="protein sequence ID" value="KIX93189.1"/>
    <property type="molecule type" value="Genomic_DNA"/>
</dbReference>
<dbReference type="PANTHER" id="PTHR35391">
    <property type="entry name" value="C2H2-TYPE DOMAIN-CONTAINING PROTEIN-RELATED"/>
    <property type="match status" value="1"/>
</dbReference>
<organism evidence="3 4">
    <name type="scientific">Fonsecaea multimorphosa CBS 102226</name>
    <dbReference type="NCBI Taxonomy" id="1442371"/>
    <lineage>
        <taxon>Eukaryota</taxon>
        <taxon>Fungi</taxon>
        <taxon>Dikarya</taxon>
        <taxon>Ascomycota</taxon>
        <taxon>Pezizomycotina</taxon>
        <taxon>Eurotiomycetes</taxon>
        <taxon>Chaetothyriomycetidae</taxon>
        <taxon>Chaetothyriales</taxon>
        <taxon>Herpotrichiellaceae</taxon>
        <taxon>Fonsecaea</taxon>
    </lineage>
</organism>